<dbReference type="Proteomes" id="UP000015105">
    <property type="component" value="Chromosome 2D"/>
</dbReference>
<dbReference type="Pfam" id="PF01593">
    <property type="entry name" value="Amino_oxidase"/>
    <property type="match status" value="1"/>
</dbReference>
<reference evidence="2" key="3">
    <citation type="journal article" date="2017" name="Nature">
        <title>Genome sequence of the progenitor of the wheat D genome Aegilops tauschii.</title>
        <authorList>
            <person name="Luo M.C."/>
            <person name="Gu Y.Q."/>
            <person name="Puiu D."/>
            <person name="Wang H."/>
            <person name="Twardziok S.O."/>
            <person name="Deal K.R."/>
            <person name="Huo N."/>
            <person name="Zhu T."/>
            <person name="Wang L."/>
            <person name="Wang Y."/>
            <person name="McGuire P.E."/>
            <person name="Liu S."/>
            <person name="Long H."/>
            <person name="Ramasamy R.K."/>
            <person name="Rodriguez J.C."/>
            <person name="Van S.L."/>
            <person name="Yuan L."/>
            <person name="Wang Z."/>
            <person name="Xia Z."/>
            <person name="Xiao L."/>
            <person name="Anderson O.D."/>
            <person name="Ouyang S."/>
            <person name="Liang Y."/>
            <person name="Zimin A.V."/>
            <person name="Pertea G."/>
            <person name="Qi P."/>
            <person name="Bennetzen J.L."/>
            <person name="Dai X."/>
            <person name="Dawson M.W."/>
            <person name="Muller H.G."/>
            <person name="Kugler K."/>
            <person name="Rivarola-Duarte L."/>
            <person name="Spannagl M."/>
            <person name="Mayer K.F.X."/>
            <person name="Lu F.H."/>
            <person name="Bevan M.W."/>
            <person name="Leroy P."/>
            <person name="Li P."/>
            <person name="You F.M."/>
            <person name="Sun Q."/>
            <person name="Liu Z."/>
            <person name="Lyons E."/>
            <person name="Wicker T."/>
            <person name="Salzberg S.L."/>
            <person name="Devos K.M."/>
            <person name="Dvorak J."/>
        </authorList>
    </citation>
    <scope>NUCLEOTIDE SEQUENCE [LARGE SCALE GENOMIC DNA]</scope>
    <source>
        <strain evidence="2">cv. AL8/78</strain>
    </source>
</reference>
<sequence length="580" mass="61573">RHPVLLTLFAVGTRDRGGAIPFLLSRDRADNTHMATILPCTQSTNAHPHFHQRPHYGHLLHPNARSTRRITISTTPWTTAYTSHTVPRHDSPFLPGLFPPLAATATATPMRVHAARLLVPAPPTPRRHATLRFAVSAAATSANVNQADKQAVIVGGGLAGLAAATHLAALSVPFTLLEASDRVGGRVATDEVDGYLLDRGFQIFLTAYPECQRLLDFQALRLQPFFPGALVYLGAGEGGAPFHLLSDPFRFPIRSLSSVFSPVGTLPDKLLVGITRLRAAATPDDVILSSPETTTARHLEKLGFSPSIVERFLRPFLAGIFFDPALDTSSRLFELVFKRLALGDNALPEAGIGAIAGQLADRLPAGSVRLNARAAAIDPSSGVTLDTGETVSGELGVIVAVEQPEAEKLLPQLPARPKNKKAAERSTVCLYFSADRAAVQEPVLLLNGSGKGIVNNMFFATNVAPSYAPAGKVLVSVSLVGSFAGREDAELTGEVVRELGGWFGAGEVASWAHLRTYRIGFAQPDQTPPTEPAGRDPRAGDGVYVCGDHWCSATFDGAMVSGRRAAEALAKDGGLSQSLS</sequence>
<feature type="domain" description="Amine oxidase" evidence="1">
    <location>
        <begin position="158"/>
        <end position="569"/>
    </location>
</feature>
<reference evidence="2" key="5">
    <citation type="journal article" date="2021" name="G3 (Bethesda)">
        <title>Aegilops tauschii genome assembly Aet v5.0 features greater sequence contiguity and improved annotation.</title>
        <authorList>
            <person name="Wang L."/>
            <person name="Zhu T."/>
            <person name="Rodriguez J.C."/>
            <person name="Deal K.R."/>
            <person name="Dubcovsky J."/>
            <person name="McGuire P.E."/>
            <person name="Lux T."/>
            <person name="Spannagl M."/>
            <person name="Mayer K.F.X."/>
            <person name="Baldrich P."/>
            <person name="Meyers B.C."/>
            <person name="Huo N."/>
            <person name="Gu Y.Q."/>
            <person name="Zhou H."/>
            <person name="Devos K.M."/>
            <person name="Bennetzen J.L."/>
            <person name="Unver T."/>
            <person name="Budak H."/>
            <person name="Gulick P.J."/>
            <person name="Galiba G."/>
            <person name="Kalapos B."/>
            <person name="Nelson D.R."/>
            <person name="Li P."/>
            <person name="You F.M."/>
            <person name="Luo M.C."/>
            <person name="Dvorak J."/>
        </authorList>
    </citation>
    <scope>NUCLEOTIDE SEQUENCE [LARGE SCALE GENOMIC DNA]</scope>
    <source>
        <strain evidence="2">cv. AL8/78</strain>
    </source>
</reference>
<reference evidence="3" key="2">
    <citation type="journal article" date="2017" name="Nat. Plants">
        <title>The Aegilops tauschii genome reveals multiple impacts of transposons.</title>
        <authorList>
            <person name="Zhao G."/>
            <person name="Zou C."/>
            <person name="Li K."/>
            <person name="Wang K."/>
            <person name="Li T."/>
            <person name="Gao L."/>
            <person name="Zhang X."/>
            <person name="Wang H."/>
            <person name="Yang Z."/>
            <person name="Liu X."/>
            <person name="Jiang W."/>
            <person name="Mao L."/>
            <person name="Kong X."/>
            <person name="Jiao Y."/>
            <person name="Jia J."/>
        </authorList>
    </citation>
    <scope>NUCLEOTIDE SEQUENCE [LARGE SCALE GENOMIC DNA]</scope>
    <source>
        <strain evidence="3">cv. AL8/78</strain>
    </source>
</reference>
<dbReference type="GO" id="GO:0050660">
    <property type="term" value="F:flavin adenine dinucleotide binding"/>
    <property type="evidence" value="ECO:0007669"/>
    <property type="project" value="UniProtKB-ARBA"/>
</dbReference>
<dbReference type="EnsemblPlants" id="AET2Gv20331300.1">
    <property type="protein sequence ID" value="AET2Gv20331300.1"/>
    <property type="gene ID" value="AET2Gv20331300"/>
</dbReference>
<dbReference type="SUPFAM" id="SSF51905">
    <property type="entry name" value="FAD/NAD(P)-binding domain"/>
    <property type="match status" value="1"/>
</dbReference>
<evidence type="ECO:0000259" key="1">
    <source>
        <dbReference type="Pfam" id="PF01593"/>
    </source>
</evidence>
<dbReference type="InterPro" id="IPR036188">
    <property type="entry name" value="FAD/NAD-bd_sf"/>
</dbReference>
<dbReference type="AlphaFoldDB" id="A0A453B146"/>
<keyword evidence="3" id="KW-1185">Reference proteome</keyword>
<accession>A0A453B146</accession>
<dbReference type="STRING" id="200361.A0A453B146"/>
<organism evidence="2 3">
    <name type="scientific">Aegilops tauschii subsp. strangulata</name>
    <name type="common">Goatgrass</name>
    <dbReference type="NCBI Taxonomy" id="200361"/>
    <lineage>
        <taxon>Eukaryota</taxon>
        <taxon>Viridiplantae</taxon>
        <taxon>Streptophyta</taxon>
        <taxon>Embryophyta</taxon>
        <taxon>Tracheophyta</taxon>
        <taxon>Spermatophyta</taxon>
        <taxon>Magnoliopsida</taxon>
        <taxon>Liliopsida</taxon>
        <taxon>Poales</taxon>
        <taxon>Poaceae</taxon>
        <taxon>BOP clade</taxon>
        <taxon>Pooideae</taxon>
        <taxon>Triticodae</taxon>
        <taxon>Triticeae</taxon>
        <taxon>Triticinae</taxon>
        <taxon>Aegilops</taxon>
    </lineage>
</organism>
<reference evidence="3" key="1">
    <citation type="journal article" date="2014" name="Science">
        <title>Ancient hybridizations among the ancestral genomes of bread wheat.</title>
        <authorList>
            <consortium name="International Wheat Genome Sequencing Consortium,"/>
            <person name="Marcussen T."/>
            <person name="Sandve S.R."/>
            <person name="Heier L."/>
            <person name="Spannagl M."/>
            <person name="Pfeifer M."/>
            <person name="Jakobsen K.S."/>
            <person name="Wulff B.B."/>
            <person name="Steuernagel B."/>
            <person name="Mayer K.F."/>
            <person name="Olsen O.A."/>
        </authorList>
    </citation>
    <scope>NUCLEOTIDE SEQUENCE [LARGE SCALE GENOMIC DNA]</scope>
    <source>
        <strain evidence="3">cv. AL8/78</strain>
    </source>
</reference>
<name>A0A453B146_AEGTS</name>
<evidence type="ECO:0000313" key="2">
    <source>
        <dbReference type="EnsemblPlants" id="AET2Gv20331300.1"/>
    </source>
</evidence>
<dbReference type="Gramene" id="AET2Gv20331300.1">
    <property type="protein sequence ID" value="AET2Gv20331300.1"/>
    <property type="gene ID" value="AET2Gv20331300"/>
</dbReference>
<dbReference type="InterPro" id="IPR002937">
    <property type="entry name" value="Amino_oxidase"/>
</dbReference>
<dbReference type="GO" id="GO:0016491">
    <property type="term" value="F:oxidoreductase activity"/>
    <property type="evidence" value="ECO:0007669"/>
    <property type="project" value="InterPro"/>
</dbReference>
<proteinExistence type="predicted"/>
<dbReference type="PANTHER" id="PTHR42841">
    <property type="entry name" value="AMINE OXIDASE"/>
    <property type="match status" value="1"/>
</dbReference>
<dbReference type="Gene3D" id="3.50.50.60">
    <property type="entry name" value="FAD/NAD(P)-binding domain"/>
    <property type="match status" value="1"/>
</dbReference>
<protein>
    <recommendedName>
        <fullName evidence="1">Amine oxidase domain-containing protein</fullName>
    </recommendedName>
</protein>
<reference evidence="2" key="4">
    <citation type="submission" date="2019-03" db="UniProtKB">
        <authorList>
            <consortium name="EnsemblPlants"/>
        </authorList>
    </citation>
    <scope>IDENTIFICATION</scope>
</reference>
<evidence type="ECO:0000313" key="3">
    <source>
        <dbReference type="Proteomes" id="UP000015105"/>
    </source>
</evidence>